<evidence type="ECO:0000313" key="2">
    <source>
        <dbReference type="Proteomes" id="UP000238882"/>
    </source>
</evidence>
<dbReference type="Proteomes" id="UP000238882">
    <property type="component" value="Unassembled WGS sequence"/>
</dbReference>
<dbReference type="Gene3D" id="1.25.40.10">
    <property type="entry name" value="Tetratricopeptide repeat domain"/>
    <property type="match status" value="1"/>
</dbReference>
<protein>
    <recommendedName>
        <fullName evidence="3">Tetratricopeptide repeat protein</fullName>
    </recommendedName>
</protein>
<reference evidence="1 2" key="1">
    <citation type="submission" date="2016-12" db="EMBL/GenBank/DDBJ databases">
        <title>Trade-off between light-utilization and light-protection in marine flavobacteria.</title>
        <authorList>
            <person name="Kumagai Y."/>
            <person name="Yoshizawa S."/>
            <person name="Kogure K."/>
            <person name="Iwasaki W."/>
        </authorList>
    </citation>
    <scope>NUCLEOTIDE SEQUENCE [LARGE SCALE GENOMIC DNA]</scope>
    <source>
        <strain evidence="1 2">NBRC 108759</strain>
    </source>
</reference>
<dbReference type="RefSeq" id="WP_105014791.1">
    <property type="nucleotide sequence ID" value="NZ_MSCN01000001.1"/>
</dbReference>
<name>A0A2S7WKU3_9FLAO</name>
<sequence length="380" mass="44966">MKRIFFLLIILLSVSCKKEKEIPVLSINQVENLGLRLENKVEKADIKEINKLYDIKTFMNLFLMKSTKKRIHEFNAGFFASFSRNYNFGEMLVQQKSEGSSYNLVRTYQDENKDFHLLFRHYGGGLNYHDFLVKMINGEPKIIDMYIYMSGENLSDTYRAHYKNLLQKSNLLSKDLVGTTLFKDFNKLNKIKSLNIKGQFKKAHKLYQTVSYNSRQNKSFKLVNLLICSNLTEELYKESIKDYEERFPNDPSLYLISLDGLILRKEFDKCLIYIDKLEELLGGDPFLNFLRGNIYYFKKDYDNALGKFAIMNLEYPEFFDAYDSALGIYIERKQYKKALEILDLYITDFKMDKNELKLNMKNASPDFIKTKEYRNWASKK</sequence>
<gene>
    <name evidence="1" type="ORF">BTO18_02935</name>
</gene>
<dbReference type="InterPro" id="IPR011990">
    <property type="entry name" value="TPR-like_helical_dom_sf"/>
</dbReference>
<accession>A0A2S7WKU3</accession>
<comment type="caution">
    <text evidence="1">The sequence shown here is derived from an EMBL/GenBank/DDBJ whole genome shotgun (WGS) entry which is preliminary data.</text>
</comment>
<dbReference type="AlphaFoldDB" id="A0A2S7WKU3"/>
<evidence type="ECO:0000313" key="1">
    <source>
        <dbReference type="EMBL" id="PQJ78209.1"/>
    </source>
</evidence>
<keyword evidence="2" id="KW-1185">Reference proteome</keyword>
<dbReference type="EMBL" id="MSCN01000001">
    <property type="protein sequence ID" value="PQJ78209.1"/>
    <property type="molecule type" value="Genomic_DNA"/>
</dbReference>
<dbReference type="SUPFAM" id="SSF48452">
    <property type="entry name" value="TPR-like"/>
    <property type="match status" value="1"/>
</dbReference>
<organism evidence="1 2">
    <name type="scientific">Polaribacter porphyrae</name>
    <dbReference type="NCBI Taxonomy" id="1137780"/>
    <lineage>
        <taxon>Bacteria</taxon>
        <taxon>Pseudomonadati</taxon>
        <taxon>Bacteroidota</taxon>
        <taxon>Flavobacteriia</taxon>
        <taxon>Flavobacteriales</taxon>
        <taxon>Flavobacteriaceae</taxon>
    </lineage>
</organism>
<proteinExistence type="predicted"/>
<dbReference type="OrthoDB" id="1198805at2"/>
<evidence type="ECO:0008006" key="3">
    <source>
        <dbReference type="Google" id="ProtNLM"/>
    </source>
</evidence>
<dbReference type="PROSITE" id="PS51257">
    <property type="entry name" value="PROKAR_LIPOPROTEIN"/>
    <property type="match status" value="1"/>
</dbReference>